<feature type="transmembrane region" description="Helical" evidence="12">
    <location>
        <begin position="227"/>
        <end position="252"/>
    </location>
</feature>
<evidence type="ECO:0000256" key="2">
    <source>
        <dbReference type="ARBA" id="ARBA00007367"/>
    </source>
</evidence>
<sequence>MSLPEWLLAASVLLAAAVILGVLAQRAHIQLTVVLVVVGFLAGWAGEPLGFEAPLRGERFEQVVVYLFLPVLVFEAALGLSVRAFFRNLGPILLLAVVALLVSTVLVGGALTLALGIPVAAALLFGALISATDPVAVVAVFRELGVSERLLTIVEGESLFNDGVAIVLFGILLEAALGSKVSIGSGVADFVLVFFGGAAVGVALAMVAALLLPWIDRLLATGLSVGLAYGSFVVAEHVLGLSGVLAAVAAGLTLAGFAPSRASAEARLSLTEFWEGLGFVANALLFLLIGLAIEPGLLAEQAGAIALAVAVVLIARALAVVPLVSALDRFGKVGRVGRRNEAVLIWGGLRGGVALALALALPESLEQRDQFVAMTGGVVLATLLLNATTIAWLIHRLGLDEVSRPDRFLASVARLRGAGAARRALDDLSVDDDGVLERLDASERRAREELERIELTDEEQRDVVTRQGLHVERQTYQRLSDLGMLPPTTTRALLHEVDDLIEESGSTRFTPEARHREPPRAERLATRISAMLPEPAGEDPGDLAYSEAMARCLAARHAVDALELFEDVPNVDAASIEGARSSFAEMETEAEEALEDATGDETHARAANALSRVAAADALEQLSDAGLLPAAVARKAWEDLAHSADGAGR</sequence>
<keyword evidence="9" id="KW-0406">Ion transport</keyword>
<comment type="subcellular location">
    <subcellularLocation>
        <location evidence="1">Cell membrane</location>
        <topology evidence="1">Multi-pass membrane protein</topology>
    </subcellularLocation>
</comment>
<dbReference type="InterPro" id="IPR006153">
    <property type="entry name" value="Cation/H_exchanger_TM"/>
</dbReference>
<dbReference type="Pfam" id="PF00999">
    <property type="entry name" value="Na_H_Exchanger"/>
    <property type="match status" value="1"/>
</dbReference>
<evidence type="ECO:0000256" key="1">
    <source>
        <dbReference type="ARBA" id="ARBA00004651"/>
    </source>
</evidence>
<name>A0A6J4RN32_9ACTN</name>
<dbReference type="InterPro" id="IPR004709">
    <property type="entry name" value="NaH_exchanger"/>
</dbReference>
<feature type="transmembrane region" description="Helical" evidence="12">
    <location>
        <begin position="120"/>
        <end position="139"/>
    </location>
</feature>
<feature type="transmembrane region" description="Helical" evidence="12">
    <location>
        <begin position="34"/>
        <end position="51"/>
    </location>
</feature>
<dbReference type="GO" id="GO:0015385">
    <property type="term" value="F:sodium:proton antiporter activity"/>
    <property type="evidence" value="ECO:0007669"/>
    <property type="project" value="InterPro"/>
</dbReference>
<evidence type="ECO:0000256" key="12">
    <source>
        <dbReference type="SAM" id="Phobius"/>
    </source>
</evidence>
<evidence type="ECO:0000256" key="3">
    <source>
        <dbReference type="ARBA" id="ARBA00022448"/>
    </source>
</evidence>
<evidence type="ECO:0000313" key="14">
    <source>
        <dbReference type="EMBL" id="CAA9476838.1"/>
    </source>
</evidence>
<keyword evidence="5" id="KW-1003">Cell membrane</keyword>
<organism evidence="14">
    <name type="scientific">uncultured Solirubrobacteraceae bacterium</name>
    <dbReference type="NCBI Taxonomy" id="1162706"/>
    <lineage>
        <taxon>Bacteria</taxon>
        <taxon>Bacillati</taxon>
        <taxon>Actinomycetota</taxon>
        <taxon>Thermoleophilia</taxon>
        <taxon>Solirubrobacterales</taxon>
        <taxon>Solirubrobacteraceae</taxon>
        <taxon>environmental samples</taxon>
    </lineage>
</organism>
<protein>
    <submittedName>
        <fullName evidence="14">Na+/H+ antiporter</fullName>
    </submittedName>
</protein>
<evidence type="ECO:0000256" key="8">
    <source>
        <dbReference type="ARBA" id="ARBA00023053"/>
    </source>
</evidence>
<evidence type="ECO:0000256" key="9">
    <source>
        <dbReference type="ARBA" id="ARBA00023065"/>
    </source>
</evidence>
<keyword evidence="3" id="KW-0813">Transport</keyword>
<dbReference type="PRINTS" id="PR01084">
    <property type="entry name" value="NAHEXCHNGR"/>
</dbReference>
<feature type="transmembrane region" description="Helical" evidence="12">
    <location>
        <begin position="273"/>
        <end position="293"/>
    </location>
</feature>
<keyword evidence="7 12" id="KW-1133">Transmembrane helix</keyword>
<evidence type="ECO:0000256" key="5">
    <source>
        <dbReference type="ARBA" id="ARBA00022475"/>
    </source>
</evidence>
<feature type="transmembrane region" description="Helical" evidence="12">
    <location>
        <begin position="305"/>
        <end position="330"/>
    </location>
</feature>
<dbReference type="GO" id="GO:0015386">
    <property type="term" value="F:potassium:proton antiporter activity"/>
    <property type="evidence" value="ECO:0007669"/>
    <property type="project" value="TreeGrafter"/>
</dbReference>
<evidence type="ECO:0000256" key="7">
    <source>
        <dbReference type="ARBA" id="ARBA00022989"/>
    </source>
</evidence>
<feature type="transmembrane region" description="Helical" evidence="12">
    <location>
        <begin position="190"/>
        <end position="215"/>
    </location>
</feature>
<dbReference type="AlphaFoldDB" id="A0A6J4RN32"/>
<evidence type="ECO:0000256" key="4">
    <source>
        <dbReference type="ARBA" id="ARBA00022449"/>
    </source>
</evidence>
<dbReference type="InterPro" id="IPR018422">
    <property type="entry name" value="Cation/H_exchanger_CPA1"/>
</dbReference>
<keyword evidence="4" id="KW-0050">Antiport</keyword>
<keyword evidence="6 12" id="KW-0812">Transmembrane</keyword>
<evidence type="ECO:0000256" key="10">
    <source>
        <dbReference type="ARBA" id="ARBA00023136"/>
    </source>
</evidence>
<comment type="similarity">
    <text evidence="2">Belongs to the monovalent cation:proton antiporter 1 (CPA1) transporter (TC 2.A.36) family.</text>
</comment>
<feature type="transmembrane region" description="Helical" evidence="12">
    <location>
        <begin position="342"/>
        <end position="361"/>
    </location>
</feature>
<dbReference type="PANTHER" id="PTHR10110:SF195">
    <property type="entry name" value="NA(+)_H(+) ANTIPORTER NHAS2"/>
    <property type="match status" value="1"/>
</dbReference>
<evidence type="ECO:0000259" key="13">
    <source>
        <dbReference type="Pfam" id="PF00999"/>
    </source>
</evidence>
<keyword evidence="10 12" id="KW-0472">Membrane</keyword>
<feature type="transmembrane region" description="Helical" evidence="12">
    <location>
        <begin position="63"/>
        <end position="86"/>
    </location>
</feature>
<feature type="transmembrane region" description="Helical" evidence="12">
    <location>
        <begin position="92"/>
        <end position="113"/>
    </location>
</feature>
<dbReference type="GO" id="GO:0098719">
    <property type="term" value="P:sodium ion import across plasma membrane"/>
    <property type="evidence" value="ECO:0007669"/>
    <property type="project" value="TreeGrafter"/>
</dbReference>
<keyword evidence="11" id="KW-0739">Sodium transport</keyword>
<dbReference type="GO" id="GO:0051453">
    <property type="term" value="P:regulation of intracellular pH"/>
    <property type="evidence" value="ECO:0007669"/>
    <property type="project" value="TreeGrafter"/>
</dbReference>
<dbReference type="Gene3D" id="6.10.140.1330">
    <property type="match status" value="1"/>
</dbReference>
<feature type="domain" description="Cation/H+ exchanger transmembrane" evidence="13">
    <location>
        <begin position="16"/>
        <end position="394"/>
    </location>
</feature>
<evidence type="ECO:0000256" key="11">
    <source>
        <dbReference type="ARBA" id="ARBA00023201"/>
    </source>
</evidence>
<reference evidence="14" key="1">
    <citation type="submission" date="2020-02" db="EMBL/GenBank/DDBJ databases">
        <authorList>
            <person name="Meier V. D."/>
        </authorList>
    </citation>
    <scope>NUCLEOTIDE SEQUENCE</scope>
    <source>
        <strain evidence="14">AVDCRST_MAG30</strain>
    </source>
</reference>
<proteinExistence type="inferred from homology"/>
<dbReference type="PANTHER" id="PTHR10110">
    <property type="entry name" value="SODIUM/HYDROGEN EXCHANGER"/>
    <property type="match status" value="1"/>
</dbReference>
<dbReference type="EMBL" id="CADCVS010000086">
    <property type="protein sequence ID" value="CAA9476838.1"/>
    <property type="molecule type" value="Genomic_DNA"/>
</dbReference>
<gene>
    <name evidence="14" type="ORF">AVDCRST_MAG30-523</name>
</gene>
<evidence type="ECO:0000256" key="6">
    <source>
        <dbReference type="ARBA" id="ARBA00022692"/>
    </source>
</evidence>
<accession>A0A6J4RN32</accession>
<keyword evidence="8" id="KW-0915">Sodium</keyword>
<dbReference type="GO" id="GO:0005886">
    <property type="term" value="C:plasma membrane"/>
    <property type="evidence" value="ECO:0007669"/>
    <property type="project" value="UniProtKB-SubCell"/>
</dbReference>
<feature type="transmembrane region" description="Helical" evidence="12">
    <location>
        <begin position="373"/>
        <end position="394"/>
    </location>
</feature>